<evidence type="ECO:0000313" key="2">
    <source>
        <dbReference type="Proteomes" id="UP000624325"/>
    </source>
</evidence>
<dbReference type="PROSITE" id="PS51257">
    <property type="entry name" value="PROKAR_LIPOPROTEIN"/>
    <property type="match status" value="1"/>
</dbReference>
<sequence length="266" mass="28854">MGYRLTRPLFFGDDRLPSVRIGTGITGGIVSCDLTFSGRDHTLWRLRITVPGRTVYDEREAVRQPVRDYGRGRQAAEVLSSSISFLLADAEAYRATMGRRTPCDGWVFTAAVAEWAYLNDTELQAMADQLADDTTAGGRADEIVDYFRVYRTDPEAVFTVDPLDADQPPLTIGIATLGGGTVGQAYADNDWIYAVHLDGRLVTSGTDLHSGGVAQTHRQMAAALTAALGDGDAAPAALADQAERLSVWASDIEEQDADEEDHIDVR</sequence>
<reference evidence="1 2" key="1">
    <citation type="submission" date="2021-01" db="EMBL/GenBank/DDBJ databases">
        <title>Whole genome shotgun sequence of Asanoa iriomotensis NBRC 100142.</title>
        <authorList>
            <person name="Komaki H."/>
            <person name="Tamura T."/>
        </authorList>
    </citation>
    <scope>NUCLEOTIDE SEQUENCE [LARGE SCALE GENOMIC DNA]</scope>
    <source>
        <strain evidence="1 2">NBRC 100142</strain>
    </source>
</reference>
<comment type="caution">
    <text evidence="1">The sequence shown here is derived from an EMBL/GenBank/DDBJ whole genome shotgun (WGS) entry which is preliminary data.</text>
</comment>
<dbReference type="RefSeq" id="WP_203706112.1">
    <property type="nucleotide sequence ID" value="NZ_BAAALU010000018.1"/>
</dbReference>
<name>A0ABQ4C947_9ACTN</name>
<keyword evidence="2" id="KW-1185">Reference proteome</keyword>
<evidence type="ECO:0000313" key="1">
    <source>
        <dbReference type="EMBL" id="GIF59277.1"/>
    </source>
</evidence>
<organism evidence="1 2">
    <name type="scientific">Asanoa iriomotensis</name>
    <dbReference type="NCBI Taxonomy" id="234613"/>
    <lineage>
        <taxon>Bacteria</taxon>
        <taxon>Bacillati</taxon>
        <taxon>Actinomycetota</taxon>
        <taxon>Actinomycetes</taxon>
        <taxon>Micromonosporales</taxon>
        <taxon>Micromonosporaceae</taxon>
        <taxon>Asanoa</taxon>
    </lineage>
</organism>
<accession>A0ABQ4C947</accession>
<protein>
    <submittedName>
        <fullName evidence="1">Uncharacterized protein</fullName>
    </submittedName>
</protein>
<gene>
    <name evidence="1" type="ORF">Air01nite_53720</name>
</gene>
<dbReference type="EMBL" id="BONC01000044">
    <property type="protein sequence ID" value="GIF59277.1"/>
    <property type="molecule type" value="Genomic_DNA"/>
</dbReference>
<proteinExistence type="predicted"/>
<dbReference type="Proteomes" id="UP000624325">
    <property type="component" value="Unassembled WGS sequence"/>
</dbReference>